<protein>
    <recommendedName>
        <fullName evidence="4">Lipoprotein</fullName>
    </recommendedName>
</protein>
<gene>
    <name evidence="2" type="ORF">IAD02_03370</name>
</gene>
<dbReference type="Proteomes" id="UP000886742">
    <property type="component" value="Unassembled WGS sequence"/>
</dbReference>
<comment type="caution">
    <text evidence="2">The sequence shown here is derived from an EMBL/GenBank/DDBJ whole genome shotgun (WGS) entry which is preliminary data.</text>
</comment>
<feature type="chain" id="PRO_5039601268" description="Lipoprotein" evidence="1">
    <location>
        <begin position="19"/>
        <end position="136"/>
    </location>
</feature>
<sequence>MKKLSLLALVAVSLAACGDNKPTPADFATIETEIQNVAAQGENISIVALGQAGDYILPLPATDALTAIAAKDKTVTFLSVENPAQYVTEGTCLLNIIPQNTMAAMNTPENKCNFRLFCGTAEDMGAEVYAVEVCSE</sequence>
<accession>A0A9D1FG71</accession>
<evidence type="ECO:0000313" key="3">
    <source>
        <dbReference type="Proteomes" id="UP000886742"/>
    </source>
</evidence>
<reference evidence="2" key="1">
    <citation type="submission" date="2020-10" db="EMBL/GenBank/DDBJ databases">
        <authorList>
            <person name="Gilroy R."/>
        </authorList>
    </citation>
    <scope>NUCLEOTIDE SEQUENCE</scope>
    <source>
        <strain evidence="2">ChiGjej3B3-5194</strain>
    </source>
</reference>
<proteinExistence type="predicted"/>
<dbReference type="EMBL" id="DVJI01000012">
    <property type="protein sequence ID" value="HIS71000.1"/>
    <property type="molecule type" value="Genomic_DNA"/>
</dbReference>
<feature type="signal peptide" evidence="1">
    <location>
        <begin position="1"/>
        <end position="18"/>
    </location>
</feature>
<dbReference type="AlphaFoldDB" id="A0A9D1FG71"/>
<dbReference type="PROSITE" id="PS51257">
    <property type="entry name" value="PROKAR_LIPOPROTEIN"/>
    <property type="match status" value="1"/>
</dbReference>
<evidence type="ECO:0000256" key="1">
    <source>
        <dbReference type="SAM" id="SignalP"/>
    </source>
</evidence>
<name>A0A9D1FG71_9PROT</name>
<evidence type="ECO:0000313" key="2">
    <source>
        <dbReference type="EMBL" id="HIS71000.1"/>
    </source>
</evidence>
<evidence type="ECO:0008006" key="4">
    <source>
        <dbReference type="Google" id="ProtNLM"/>
    </source>
</evidence>
<keyword evidence="1" id="KW-0732">Signal</keyword>
<organism evidence="2 3">
    <name type="scientific">Candidatus Enterousia intestinigallinarum</name>
    <dbReference type="NCBI Taxonomy" id="2840790"/>
    <lineage>
        <taxon>Bacteria</taxon>
        <taxon>Pseudomonadati</taxon>
        <taxon>Pseudomonadota</taxon>
        <taxon>Alphaproteobacteria</taxon>
        <taxon>Candidatus Enterousia</taxon>
    </lineage>
</organism>
<reference evidence="2" key="2">
    <citation type="journal article" date="2021" name="PeerJ">
        <title>Extensive microbial diversity within the chicken gut microbiome revealed by metagenomics and culture.</title>
        <authorList>
            <person name="Gilroy R."/>
            <person name="Ravi A."/>
            <person name="Getino M."/>
            <person name="Pursley I."/>
            <person name="Horton D.L."/>
            <person name="Alikhan N.F."/>
            <person name="Baker D."/>
            <person name="Gharbi K."/>
            <person name="Hall N."/>
            <person name="Watson M."/>
            <person name="Adriaenssens E.M."/>
            <person name="Foster-Nyarko E."/>
            <person name="Jarju S."/>
            <person name="Secka A."/>
            <person name="Antonio M."/>
            <person name="Oren A."/>
            <person name="Chaudhuri R.R."/>
            <person name="La Ragione R."/>
            <person name="Hildebrand F."/>
            <person name="Pallen M.J."/>
        </authorList>
    </citation>
    <scope>NUCLEOTIDE SEQUENCE</scope>
    <source>
        <strain evidence="2">ChiGjej3B3-5194</strain>
    </source>
</reference>